<proteinExistence type="predicted"/>
<gene>
    <name evidence="1" type="ORF">V5S76_06885</name>
</gene>
<dbReference type="RefSeq" id="WP_284788916.1">
    <property type="nucleotide sequence ID" value="NZ_JASPGH010000028.1"/>
</dbReference>
<evidence type="ECO:0000313" key="1">
    <source>
        <dbReference type="EMBL" id="MEJ4138845.1"/>
    </source>
</evidence>
<reference evidence="1 2" key="1">
    <citation type="submission" date="2024-02" db="EMBL/GenBank/DDBJ databases">
        <title>Whole genome sequencing and characterization of Corynebacterium isolated from the ocular surface of dry eye disease sufferers.</title>
        <authorList>
            <person name="Naqvi M."/>
        </authorList>
    </citation>
    <scope>NUCLEOTIDE SEQUENCE [LARGE SCALE GENOMIC DNA]</scope>
    <source>
        <strain evidence="1 2">PCR27</strain>
    </source>
</reference>
<dbReference type="Proteomes" id="UP001372244">
    <property type="component" value="Unassembled WGS sequence"/>
</dbReference>
<organism evidence="1 2">
    <name type="scientific">Corynebacterium marquesiae</name>
    <dbReference type="NCBI Taxonomy" id="2913503"/>
    <lineage>
        <taxon>Bacteria</taxon>
        <taxon>Bacillati</taxon>
        <taxon>Actinomycetota</taxon>
        <taxon>Actinomycetes</taxon>
        <taxon>Mycobacteriales</taxon>
        <taxon>Corynebacteriaceae</taxon>
        <taxon>Corynebacterium</taxon>
    </lineage>
</organism>
<protein>
    <submittedName>
        <fullName evidence="1">Uncharacterized protein</fullName>
    </submittedName>
</protein>
<sequence length="135" mass="15283">MQEHYFPTMYEPIPGYSHLKLFIAPHRVRYGRLPTSAEVVAQHRIQGWVVFALEVAAGYRPLAHLNSARYSDAIRLHIGSWVRRRTSPYATDKLQLTSLHARPNGEYFGSAYIGQQQHAFTGSASPTGLTSFRLL</sequence>
<evidence type="ECO:0000313" key="2">
    <source>
        <dbReference type="Proteomes" id="UP001372244"/>
    </source>
</evidence>
<comment type="caution">
    <text evidence="1">The sequence shown here is derived from an EMBL/GenBank/DDBJ whole genome shotgun (WGS) entry which is preliminary data.</text>
</comment>
<accession>A0ABU8P4U7</accession>
<name>A0ABU8P4U7_9CORY</name>
<dbReference type="EMBL" id="JBAHUZ010000014">
    <property type="protein sequence ID" value="MEJ4138845.1"/>
    <property type="molecule type" value="Genomic_DNA"/>
</dbReference>
<keyword evidence="2" id="KW-1185">Reference proteome</keyword>